<protein>
    <submittedName>
        <fullName evidence="1">Uncharacterized protein</fullName>
    </submittedName>
</protein>
<evidence type="ECO:0000313" key="2">
    <source>
        <dbReference type="Proteomes" id="UP001206925"/>
    </source>
</evidence>
<dbReference type="EMBL" id="JAMZMK010000066">
    <property type="protein sequence ID" value="KAI7757763.1"/>
    <property type="molecule type" value="Genomic_DNA"/>
</dbReference>
<sequence length="63" mass="7597">FFNWTAKEVTEEQYKKFYHSLGKGLFDSDTLPLNTIKNKLFMKALDMIHKVVEVRFMIKKRNQ</sequence>
<feature type="non-terminal residue" evidence="1">
    <location>
        <position position="1"/>
    </location>
</feature>
<dbReference type="Proteomes" id="UP001206925">
    <property type="component" value="Unassembled WGS sequence"/>
</dbReference>
<evidence type="ECO:0000313" key="1">
    <source>
        <dbReference type="EMBL" id="KAI7757763.1"/>
    </source>
</evidence>
<reference evidence="1" key="1">
    <citation type="submission" date="2022-06" db="EMBL/GenBank/DDBJ databases">
        <title>Uncovering the hologenomic basis of an extraordinary plant invasion.</title>
        <authorList>
            <person name="Bieker V.C."/>
            <person name="Martin M.D."/>
            <person name="Gilbert T."/>
            <person name="Hodgins K."/>
            <person name="Battlay P."/>
            <person name="Petersen B."/>
            <person name="Wilson J."/>
        </authorList>
    </citation>
    <scope>NUCLEOTIDE SEQUENCE</scope>
    <source>
        <strain evidence="1">AA19_3_7</strain>
        <tissue evidence="1">Leaf</tissue>
    </source>
</reference>
<comment type="caution">
    <text evidence="1">The sequence shown here is derived from an EMBL/GenBank/DDBJ whole genome shotgun (WGS) entry which is preliminary data.</text>
</comment>
<organism evidence="1 2">
    <name type="scientific">Ambrosia artemisiifolia</name>
    <name type="common">Common ragweed</name>
    <dbReference type="NCBI Taxonomy" id="4212"/>
    <lineage>
        <taxon>Eukaryota</taxon>
        <taxon>Viridiplantae</taxon>
        <taxon>Streptophyta</taxon>
        <taxon>Embryophyta</taxon>
        <taxon>Tracheophyta</taxon>
        <taxon>Spermatophyta</taxon>
        <taxon>Magnoliopsida</taxon>
        <taxon>eudicotyledons</taxon>
        <taxon>Gunneridae</taxon>
        <taxon>Pentapetalae</taxon>
        <taxon>asterids</taxon>
        <taxon>campanulids</taxon>
        <taxon>Asterales</taxon>
        <taxon>Asteraceae</taxon>
        <taxon>Asteroideae</taxon>
        <taxon>Heliantheae alliance</taxon>
        <taxon>Heliantheae</taxon>
        <taxon>Ambrosia</taxon>
    </lineage>
</organism>
<feature type="non-terminal residue" evidence="1">
    <location>
        <position position="63"/>
    </location>
</feature>
<gene>
    <name evidence="1" type="ORF">M8C21_027615</name>
</gene>
<keyword evidence="2" id="KW-1185">Reference proteome</keyword>
<proteinExistence type="predicted"/>
<name>A0AAD5DAZ7_AMBAR</name>
<dbReference type="AlphaFoldDB" id="A0AAD5DAZ7"/>
<accession>A0AAD5DAZ7</accession>